<dbReference type="Gene3D" id="4.10.240.10">
    <property type="entry name" value="Zn(2)-C6 fungal-type DNA-binding domain"/>
    <property type="match status" value="1"/>
</dbReference>
<feature type="compositionally biased region" description="Low complexity" evidence="4">
    <location>
        <begin position="126"/>
        <end position="136"/>
    </location>
</feature>
<dbReference type="CDD" id="cd00067">
    <property type="entry name" value="GAL4"/>
    <property type="match status" value="1"/>
</dbReference>
<organism evidence="6 7">
    <name type="scientific">Phlyctema vagabunda</name>
    <dbReference type="NCBI Taxonomy" id="108571"/>
    <lineage>
        <taxon>Eukaryota</taxon>
        <taxon>Fungi</taxon>
        <taxon>Dikarya</taxon>
        <taxon>Ascomycota</taxon>
        <taxon>Pezizomycotina</taxon>
        <taxon>Leotiomycetes</taxon>
        <taxon>Helotiales</taxon>
        <taxon>Dermateaceae</taxon>
        <taxon>Phlyctema</taxon>
    </lineage>
</organism>
<dbReference type="PANTHER" id="PTHR47840">
    <property type="entry name" value="ZN(II)2CYS6 TRANSCRIPTION FACTOR (EUROFUNG)-RELATED"/>
    <property type="match status" value="1"/>
</dbReference>
<comment type="caution">
    <text evidence="6">The sequence shown here is derived from an EMBL/GenBank/DDBJ whole genome shotgun (WGS) entry which is preliminary data.</text>
</comment>
<feature type="compositionally biased region" description="Gly residues" evidence="4">
    <location>
        <begin position="91"/>
        <end position="100"/>
    </location>
</feature>
<dbReference type="EMBL" id="JBFCZG010000001">
    <property type="protein sequence ID" value="KAL3426852.1"/>
    <property type="molecule type" value="Genomic_DNA"/>
</dbReference>
<dbReference type="InterPro" id="IPR036864">
    <property type="entry name" value="Zn2-C6_fun-type_DNA-bd_sf"/>
</dbReference>
<reference evidence="6 7" key="1">
    <citation type="submission" date="2024-06" db="EMBL/GenBank/DDBJ databases">
        <title>Complete genome of Phlyctema vagabunda strain 19-DSS-EL-015.</title>
        <authorList>
            <person name="Fiorenzani C."/>
        </authorList>
    </citation>
    <scope>NUCLEOTIDE SEQUENCE [LARGE SCALE GENOMIC DNA]</scope>
    <source>
        <strain evidence="6 7">19-DSS-EL-015</strain>
    </source>
</reference>
<sequence>MNSSSAVGQSTTSTKAGRGMRKGTRSCLECRKRKVKCVFGDDDNVVCVSCKARGSKCAEQRKTLDARSAAAAHKVTLEERVAQLEALIRSGGGSVAGGSGSDRAASESSPGMHHEETLPLRSALGSPESYAGSSSSRLEAPHASDPVTSLFDNAIWRQNPSDREPVPSLKPPTATTGAANQRNKCARTCAALLADLPPPSTLADILNVTCGWWNTWRTGGSWLQESMAKRNIRSLQDFMAWTLNSGDPAVTAMGMLALSTSLQQLDAKIHHHVLVQLPHLPGELFQEYYDRVERLVINDIDFSTTRAGIEVLMMAGKTFMNLGLIKRTWLFLHKAISHAQLLGLHRPQRASPTETDAEWASRQETWFSLCEKDTYTSLLLGLPYATDGRTLSANFQGAPGSLRSFQYCLIKLSVQIIDRNQVGLGCSVGLTQDIQRQTHHATSQLDPEFWDAPAALHQGRISRPEYMERLAAQFFYFQMTVLLHQPLMIESIEEPRFNENRELCLQACRNVLKTYHLMRSDSGKAFSMVKLVDYQAFISSALLLLGLLGYGNPESLSQSIDQDKDWDIVQTTLGILRQASATTNNSVATQAVQGIDTLSALVRAGKTGKCTMSPEQCKNPYAKIVVPGSGTITILPGDFLKKTIVIPSAEPATILPTPIFHLSHGLFQPLADEHQQQYGGMAPVANSSVSDDFNNQMMAVPPDFEIPYMDFDWTNMIDMNTADDWAWLAELSGTGADGGMMV</sequence>
<feature type="region of interest" description="Disordered" evidence="4">
    <location>
        <begin position="91"/>
        <end position="144"/>
    </location>
</feature>
<feature type="domain" description="Zn(2)-C6 fungal-type" evidence="5">
    <location>
        <begin position="26"/>
        <end position="57"/>
    </location>
</feature>
<dbReference type="CDD" id="cd12148">
    <property type="entry name" value="fungal_TF_MHR"/>
    <property type="match status" value="1"/>
</dbReference>
<gene>
    <name evidence="6" type="ORF">PVAG01_00361</name>
</gene>
<dbReference type="PROSITE" id="PS00463">
    <property type="entry name" value="ZN2_CY6_FUNGAL_1"/>
    <property type="match status" value="1"/>
</dbReference>
<protein>
    <submittedName>
        <fullName evidence="6">C6 zinc finger domain-containing protein</fullName>
    </submittedName>
</protein>
<dbReference type="SUPFAM" id="SSF57701">
    <property type="entry name" value="Zn2/Cys6 DNA-binding domain"/>
    <property type="match status" value="1"/>
</dbReference>
<dbReference type="InterPro" id="IPR001138">
    <property type="entry name" value="Zn2Cys6_DnaBD"/>
</dbReference>
<evidence type="ECO:0000256" key="3">
    <source>
        <dbReference type="ARBA" id="ARBA00023242"/>
    </source>
</evidence>
<evidence type="ECO:0000256" key="2">
    <source>
        <dbReference type="ARBA" id="ARBA00023163"/>
    </source>
</evidence>
<accession>A0ABR4PU08</accession>
<feature type="compositionally biased region" description="Polar residues" evidence="4">
    <location>
        <begin position="1"/>
        <end position="15"/>
    </location>
</feature>
<evidence type="ECO:0000259" key="5">
    <source>
        <dbReference type="PROSITE" id="PS50048"/>
    </source>
</evidence>
<keyword evidence="2" id="KW-0804">Transcription</keyword>
<feature type="region of interest" description="Disordered" evidence="4">
    <location>
        <begin position="158"/>
        <end position="180"/>
    </location>
</feature>
<evidence type="ECO:0000313" key="6">
    <source>
        <dbReference type="EMBL" id="KAL3426852.1"/>
    </source>
</evidence>
<dbReference type="SMART" id="SM00066">
    <property type="entry name" value="GAL4"/>
    <property type="match status" value="1"/>
</dbReference>
<keyword evidence="3" id="KW-0539">Nucleus</keyword>
<keyword evidence="1" id="KW-0805">Transcription regulation</keyword>
<feature type="region of interest" description="Disordered" evidence="4">
    <location>
        <begin position="1"/>
        <end position="24"/>
    </location>
</feature>
<dbReference type="PROSITE" id="PS50048">
    <property type="entry name" value="ZN2_CY6_FUNGAL_2"/>
    <property type="match status" value="1"/>
</dbReference>
<name>A0ABR4PU08_9HELO</name>
<dbReference type="Proteomes" id="UP001629113">
    <property type="component" value="Unassembled WGS sequence"/>
</dbReference>
<evidence type="ECO:0000256" key="1">
    <source>
        <dbReference type="ARBA" id="ARBA00023015"/>
    </source>
</evidence>
<proteinExistence type="predicted"/>
<evidence type="ECO:0000313" key="7">
    <source>
        <dbReference type="Proteomes" id="UP001629113"/>
    </source>
</evidence>
<keyword evidence="7" id="KW-1185">Reference proteome</keyword>
<evidence type="ECO:0000256" key="4">
    <source>
        <dbReference type="SAM" id="MobiDB-lite"/>
    </source>
</evidence>
<dbReference type="PANTHER" id="PTHR47840:SF1">
    <property type="entry name" value="ZN(II)2CYS6 TRANSCRIPTION FACTOR (EUROFUNG)"/>
    <property type="match status" value="1"/>
</dbReference>